<evidence type="ECO:0000256" key="1">
    <source>
        <dbReference type="SAM" id="SignalP"/>
    </source>
</evidence>
<proteinExistence type="predicted"/>
<dbReference type="InterPro" id="IPR007029">
    <property type="entry name" value="YHS_dom"/>
</dbReference>
<comment type="caution">
    <text evidence="3">The sequence shown here is derived from an EMBL/GenBank/DDBJ whole genome shotgun (WGS) entry which is preliminary data.</text>
</comment>
<keyword evidence="4" id="KW-1185">Reference proteome</keyword>
<reference evidence="3" key="2">
    <citation type="submission" date="2020-09" db="EMBL/GenBank/DDBJ databases">
        <authorList>
            <person name="Sun Q."/>
            <person name="Zhou Y."/>
        </authorList>
    </citation>
    <scope>NUCLEOTIDE SEQUENCE</scope>
    <source>
        <strain evidence="3">CGMCC 1.15958</strain>
    </source>
</reference>
<feature type="domain" description="YHS" evidence="2">
    <location>
        <begin position="38"/>
        <end position="84"/>
    </location>
</feature>
<dbReference type="RefSeq" id="WP_188770595.1">
    <property type="nucleotide sequence ID" value="NZ_BMKK01000015.1"/>
</dbReference>
<feature type="chain" id="PRO_5037294996" description="YHS domain-containing protein" evidence="1">
    <location>
        <begin position="20"/>
        <end position="148"/>
    </location>
</feature>
<dbReference type="Proteomes" id="UP000609064">
    <property type="component" value="Unassembled WGS sequence"/>
</dbReference>
<gene>
    <name evidence="3" type="ORF">GCM10011514_49590</name>
</gene>
<evidence type="ECO:0000313" key="4">
    <source>
        <dbReference type="Proteomes" id="UP000609064"/>
    </source>
</evidence>
<keyword evidence="1" id="KW-0732">Signal</keyword>
<dbReference type="Pfam" id="PF04945">
    <property type="entry name" value="YHS"/>
    <property type="match status" value="1"/>
</dbReference>
<evidence type="ECO:0000313" key="3">
    <source>
        <dbReference type="EMBL" id="GGD79684.1"/>
    </source>
</evidence>
<accession>A0A917DY10</accession>
<feature type="signal peptide" evidence="1">
    <location>
        <begin position="1"/>
        <end position="19"/>
    </location>
</feature>
<organism evidence="3 4">
    <name type="scientific">Emticicia aquatilis</name>
    <dbReference type="NCBI Taxonomy" id="1537369"/>
    <lineage>
        <taxon>Bacteria</taxon>
        <taxon>Pseudomonadati</taxon>
        <taxon>Bacteroidota</taxon>
        <taxon>Cytophagia</taxon>
        <taxon>Cytophagales</taxon>
        <taxon>Leadbetterellaceae</taxon>
        <taxon>Emticicia</taxon>
    </lineage>
</organism>
<evidence type="ECO:0000259" key="2">
    <source>
        <dbReference type="Pfam" id="PF04945"/>
    </source>
</evidence>
<dbReference type="NCBIfam" id="NF041384">
    <property type="entry name" value="YHS_seleno_dom"/>
    <property type="match status" value="1"/>
</dbReference>
<dbReference type="AlphaFoldDB" id="A0A917DY10"/>
<dbReference type="EMBL" id="BMKK01000015">
    <property type="protein sequence ID" value="GGD79684.1"/>
    <property type="molecule type" value="Genomic_DNA"/>
</dbReference>
<protein>
    <recommendedName>
        <fullName evidence="2">YHS domain-containing protein</fullName>
    </recommendedName>
</protein>
<sequence>MKNLLTGIFALILSFNTFAQSISFTNTNGTAIKGYDPVAYFTEQKAIEGKSDFAYYWSGSKWLFSSQTNLDAFKADPEKFAPQYGGFCAYGTSENHLSPTDPNAWTVVDGKLYLNYNKKVKELWSKDIPTRIQKANENWTSLKTSNPH</sequence>
<reference evidence="3" key="1">
    <citation type="journal article" date="2014" name="Int. J. Syst. Evol. Microbiol.">
        <title>Complete genome sequence of Corynebacterium casei LMG S-19264T (=DSM 44701T), isolated from a smear-ripened cheese.</title>
        <authorList>
            <consortium name="US DOE Joint Genome Institute (JGI-PGF)"/>
            <person name="Walter F."/>
            <person name="Albersmeier A."/>
            <person name="Kalinowski J."/>
            <person name="Ruckert C."/>
        </authorList>
    </citation>
    <scope>NUCLEOTIDE SEQUENCE</scope>
    <source>
        <strain evidence="3">CGMCC 1.15958</strain>
    </source>
</reference>
<name>A0A917DY10_9BACT</name>